<organism evidence="2 3">
    <name type="scientific">Algicella marina</name>
    <dbReference type="NCBI Taxonomy" id="2683284"/>
    <lineage>
        <taxon>Bacteria</taxon>
        <taxon>Pseudomonadati</taxon>
        <taxon>Pseudomonadota</taxon>
        <taxon>Alphaproteobacteria</taxon>
        <taxon>Rhodobacterales</taxon>
        <taxon>Paracoccaceae</taxon>
        <taxon>Algicella</taxon>
    </lineage>
</organism>
<sequence>MERIERRGSGIPGLIGKLFMLMLGVVVGVFAGAVLLDRPEVAAAGWQAISEEFQRLRHGQYAFPRMVSGLLLLLLVFASVYILLRSTALIGIVLGALAWVPFGQQMLAQAPELRESFPDLEPNLARLVGERDELRQLRDMGLALLPLPEGIAAPADVAATGTAGLGTDENMAARMPQITNEGTE</sequence>
<dbReference type="RefSeq" id="WP_161861380.1">
    <property type="nucleotide sequence ID" value="NZ_CP046620.1"/>
</dbReference>
<protein>
    <submittedName>
        <fullName evidence="2">Uncharacterized protein</fullName>
    </submittedName>
</protein>
<dbReference type="EMBL" id="CP046620">
    <property type="protein sequence ID" value="QHQ34814.1"/>
    <property type="molecule type" value="Genomic_DNA"/>
</dbReference>
<accession>A0A6P1SVW4</accession>
<feature type="transmembrane region" description="Helical" evidence="1">
    <location>
        <begin position="70"/>
        <end position="100"/>
    </location>
</feature>
<feature type="transmembrane region" description="Helical" evidence="1">
    <location>
        <begin position="12"/>
        <end position="36"/>
    </location>
</feature>
<gene>
    <name evidence="2" type="ORF">GO499_06180</name>
</gene>
<dbReference type="KEGG" id="amaq:GO499_06180"/>
<dbReference type="Proteomes" id="UP000464495">
    <property type="component" value="Chromosome"/>
</dbReference>
<reference evidence="2 3" key="1">
    <citation type="submission" date="2019-12" db="EMBL/GenBank/DDBJ databases">
        <title>Complete genome sequence of Algicella marina strain 9Alg 56(T) isolated from the red alga Tichocarpus crinitus.</title>
        <authorList>
            <person name="Kim S.-G."/>
            <person name="Nedashkovskaya O.I."/>
        </authorList>
    </citation>
    <scope>NUCLEOTIDE SEQUENCE [LARGE SCALE GENOMIC DNA]</scope>
    <source>
        <strain evidence="2 3">9Alg 56</strain>
    </source>
</reference>
<proteinExistence type="predicted"/>
<keyword evidence="1" id="KW-0472">Membrane</keyword>
<evidence type="ECO:0000313" key="2">
    <source>
        <dbReference type="EMBL" id="QHQ34814.1"/>
    </source>
</evidence>
<keyword evidence="3" id="KW-1185">Reference proteome</keyword>
<dbReference type="AlphaFoldDB" id="A0A6P1SVW4"/>
<name>A0A6P1SVW4_9RHOB</name>
<keyword evidence="1" id="KW-0812">Transmembrane</keyword>
<keyword evidence="1" id="KW-1133">Transmembrane helix</keyword>
<evidence type="ECO:0000313" key="3">
    <source>
        <dbReference type="Proteomes" id="UP000464495"/>
    </source>
</evidence>
<evidence type="ECO:0000256" key="1">
    <source>
        <dbReference type="SAM" id="Phobius"/>
    </source>
</evidence>